<feature type="compositionally biased region" description="Low complexity" evidence="1">
    <location>
        <begin position="19"/>
        <end position="32"/>
    </location>
</feature>
<dbReference type="GeneTree" id="ENSGT00960000192284"/>
<accession>A0A8C8UAN6</accession>
<dbReference type="AlphaFoldDB" id="A0A8C8UAN6"/>
<reference evidence="2 3" key="1">
    <citation type="submission" date="2018-10" db="EMBL/GenBank/DDBJ databases">
        <title>Improved assembly of the deer mouse Peromyscus maniculatus genome.</title>
        <authorList>
            <person name="Lassance J.-M."/>
            <person name="Hoekstra H.E."/>
        </authorList>
    </citation>
    <scope>NUCLEOTIDE SEQUENCE [LARGE SCALE GENOMIC DNA]</scope>
</reference>
<sequence>QPAVASPTRRQQPEGGGRSASSPPGAGAAAQGEEAEPRSPISWRLAVVLFTVLLPGSHFHLL</sequence>
<evidence type="ECO:0000313" key="3">
    <source>
        <dbReference type="Proteomes" id="UP000694547"/>
    </source>
</evidence>
<dbReference type="Proteomes" id="UP000694547">
    <property type="component" value="Chromosome 13"/>
</dbReference>
<evidence type="ECO:0000256" key="1">
    <source>
        <dbReference type="SAM" id="MobiDB-lite"/>
    </source>
</evidence>
<name>A0A8C8UAN6_PERMB</name>
<feature type="region of interest" description="Disordered" evidence="1">
    <location>
        <begin position="1"/>
        <end position="37"/>
    </location>
</feature>
<reference evidence="2" key="3">
    <citation type="submission" date="2025-09" db="UniProtKB">
        <authorList>
            <consortium name="Ensembl"/>
        </authorList>
    </citation>
    <scope>IDENTIFICATION</scope>
</reference>
<reference evidence="2" key="2">
    <citation type="submission" date="2025-08" db="UniProtKB">
        <authorList>
            <consortium name="Ensembl"/>
        </authorList>
    </citation>
    <scope>IDENTIFICATION</scope>
</reference>
<evidence type="ECO:0000313" key="2">
    <source>
        <dbReference type="Ensembl" id="ENSPEMP00000029133.1"/>
    </source>
</evidence>
<dbReference type="Ensembl" id="ENSPEMT00000033898.1">
    <property type="protein sequence ID" value="ENSPEMP00000029133.1"/>
    <property type="gene ID" value="ENSPEMG00000026738.1"/>
</dbReference>
<organism evidence="2 3">
    <name type="scientific">Peromyscus maniculatus bairdii</name>
    <name type="common">Prairie deer mouse</name>
    <dbReference type="NCBI Taxonomy" id="230844"/>
    <lineage>
        <taxon>Eukaryota</taxon>
        <taxon>Metazoa</taxon>
        <taxon>Chordata</taxon>
        <taxon>Craniata</taxon>
        <taxon>Vertebrata</taxon>
        <taxon>Euteleostomi</taxon>
        <taxon>Mammalia</taxon>
        <taxon>Eutheria</taxon>
        <taxon>Euarchontoglires</taxon>
        <taxon>Glires</taxon>
        <taxon>Rodentia</taxon>
        <taxon>Myomorpha</taxon>
        <taxon>Muroidea</taxon>
        <taxon>Cricetidae</taxon>
        <taxon>Neotominae</taxon>
        <taxon>Peromyscus</taxon>
    </lineage>
</organism>
<protein>
    <submittedName>
        <fullName evidence="2">Uncharacterized protein</fullName>
    </submittedName>
</protein>
<keyword evidence="3" id="KW-1185">Reference proteome</keyword>
<proteinExistence type="predicted"/>